<reference evidence="2" key="1">
    <citation type="submission" date="2014-02" db="EMBL/GenBank/DDBJ databases">
        <title>The Genome Sequence of Trichophyton rubrum (morphotype fischeri) CBS 288.86.</title>
        <authorList>
            <consortium name="The Broad Institute Genomics Platform"/>
            <person name="Cuomo C.A."/>
            <person name="White T.C."/>
            <person name="Graser Y."/>
            <person name="Martinez-Rossi N."/>
            <person name="Heitman J."/>
            <person name="Young S.K."/>
            <person name="Zeng Q."/>
            <person name="Gargeya S."/>
            <person name="Abouelleil A."/>
            <person name="Alvarado L."/>
            <person name="Chapman S.B."/>
            <person name="Gainer-Dewar J."/>
            <person name="Goldberg J."/>
            <person name="Griggs A."/>
            <person name="Gujja S."/>
            <person name="Hansen M."/>
            <person name="Howarth C."/>
            <person name="Imamovic A."/>
            <person name="Larimer J."/>
            <person name="Martinez D."/>
            <person name="Murphy C."/>
            <person name="Pearson M.D."/>
            <person name="Persinoti G."/>
            <person name="Poon T."/>
            <person name="Priest M."/>
            <person name="Roberts A.D."/>
            <person name="Saif S."/>
            <person name="Shea T.D."/>
            <person name="Sykes S.N."/>
            <person name="Wortman J."/>
            <person name="Nusbaum C."/>
            <person name="Birren B."/>
        </authorList>
    </citation>
    <scope>NUCLEOTIDE SEQUENCE [LARGE SCALE GENOMIC DNA]</scope>
    <source>
        <strain evidence="2">CBS 288.86</strain>
    </source>
</reference>
<organism evidence="2">
    <name type="scientific">Trichophyton rubrum CBS 288.86</name>
    <dbReference type="NCBI Taxonomy" id="1215330"/>
    <lineage>
        <taxon>Eukaryota</taxon>
        <taxon>Fungi</taxon>
        <taxon>Dikarya</taxon>
        <taxon>Ascomycota</taxon>
        <taxon>Pezizomycotina</taxon>
        <taxon>Eurotiomycetes</taxon>
        <taxon>Eurotiomycetidae</taxon>
        <taxon>Onygenales</taxon>
        <taxon>Arthrodermataceae</taxon>
        <taxon>Trichophyton</taxon>
    </lineage>
</organism>
<sequence>MEFISSASPPIYTLPYELLITVLEVFPSRELLPWTKVSSRFYNIICHILSRRLSAIRQLKGNYTLRLDCHLPSRVALQGRTIGTYLDTRTLPHTPSEHPEELEGLLSLDHVFSIGDLGILREQYTRFKVMQHFESRISPDWKVFTIDDQADEAGRIGGILGENRINMGGLKTQRKNSIGSQGRVTPFRLLVDSAEPFSQVCVSAQLFGDRLPSGVKVSKGVVRLRRDWLAQQPILNAPRHFTDPYEGDSDSDFHPLDDEDDHCLTEQDVRWVDPNMNSGLSLHIGSTREVASCGFLRGVANLAESIVYYTIEVDGRSTSPFKTFAFNFTNTVLEFVVRSSTLLFALEEAEEIASQGSQRQETLLLRAFNPL</sequence>
<dbReference type="InterPro" id="IPR001810">
    <property type="entry name" value="F-box_dom"/>
</dbReference>
<dbReference type="HOGENOM" id="CLU_068274_0_0_1"/>
<accession>A0A022W6T6</accession>
<evidence type="ECO:0000259" key="1">
    <source>
        <dbReference type="PROSITE" id="PS50181"/>
    </source>
</evidence>
<evidence type="ECO:0000313" key="2">
    <source>
        <dbReference type="EMBL" id="EZF53788.1"/>
    </source>
</evidence>
<dbReference type="AlphaFoldDB" id="A0A022W6T6"/>
<dbReference type="OrthoDB" id="9981546at2759"/>
<dbReference type="EMBL" id="KK207804">
    <property type="protein sequence ID" value="EZF53788.1"/>
    <property type="molecule type" value="Genomic_DNA"/>
</dbReference>
<name>A0A022W6T6_TRIRU</name>
<dbReference type="Proteomes" id="UP000023758">
    <property type="component" value="Unassembled WGS sequence"/>
</dbReference>
<dbReference type="PROSITE" id="PS50181">
    <property type="entry name" value="FBOX"/>
    <property type="match status" value="1"/>
</dbReference>
<gene>
    <name evidence="2" type="ORF">H103_03357</name>
</gene>
<feature type="domain" description="F-box" evidence="1">
    <location>
        <begin position="8"/>
        <end position="56"/>
    </location>
</feature>
<proteinExistence type="predicted"/>
<protein>
    <recommendedName>
        <fullName evidence="1">F-box domain-containing protein</fullName>
    </recommendedName>
</protein>